<evidence type="ECO:0000313" key="2">
    <source>
        <dbReference type="EMBL" id="KLO18514.1"/>
    </source>
</evidence>
<keyword evidence="3" id="KW-1185">Reference proteome</keyword>
<keyword evidence="1" id="KW-0472">Membrane</keyword>
<dbReference type="OrthoDB" id="5421757at2759"/>
<dbReference type="STRING" id="27342.A0A0H2S3F4"/>
<evidence type="ECO:0000313" key="3">
    <source>
        <dbReference type="Proteomes" id="UP000053477"/>
    </source>
</evidence>
<dbReference type="EMBL" id="KQ085894">
    <property type="protein sequence ID" value="KLO18514.1"/>
    <property type="molecule type" value="Genomic_DNA"/>
</dbReference>
<keyword evidence="1" id="KW-1133">Transmembrane helix</keyword>
<name>A0A0H2S3F4_9AGAM</name>
<keyword evidence="1" id="KW-0812">Transmembrane</keyword>
<organism evidence="2 3">
    <name type="scientific">Schizopora paradoxa</name>
    <dbReference type="NCBI Taxonomy" id="27342"/>
    <lineage>
        <taxon>Eukaryota</taxon>
        <taxon>Fungi</taxon>
        <taxon>Dikarya</taxon>
        <taxon>Basidiomycota</taxon>
        <taxon>Agaricomycotina</taxon>
        <taxon>Agaricomycetes</taxon>
        <taxon>Hymenochaetales</taxon>
        <taxon>Schizoporaceae</taxon>
        <taxon>Schizopora</taxon>
    </lineage>
</organism>
<dbReference type="InParanoid" id="A0A0H2S3F4"/>
<gene>
    <name evidence="2" type="ORF">SCHPADRAFT_993551</name>
</gene>
<sequence>MGVVFLDERYKPVRLESPISSFLSRHDTGHGVFLSHLDQTPVEAKRKAFFQGCAFTSVFLAVFIWRLTRVYRNYYFATLSDLSSALSLSGVIWLCIDLYILYLTGPPPFNFVRNSLWYRLRYGFRQTEIVIRRPVHNQLPQFNNMSIAEGRDKFRDQVLRGMDNILLQTKPGDLTSLGFWQVDYSACAEAYDLTSLVGPGCIEEAAWRMAIFTRHGAQPPACWMVHEEWKVHDPARRDRRLALLKENLEALGKGQLFDQWLGMLFASSTTPNGGKKPLSTNMMNEQVAFFQREGVDFKQITDQMSKQVDKEFESSEMPIGF</sequence>
<evidence type="ECO:0000256" key="1">
    <source>
        <dbReference type="SAM" id="Phobius"/>
    </source>
</evidence>
<feature type="transmembrane region" description="Helical" evidence="1">
    <location>
        <begin position="48"/>
        <end position="65"/>
    </location>
</feature>
<dbReference type="AlphaFoldDB" id="A0A0H2S3F4"/>
<reference evidence="2 3" key="1">
    <citation type="submission" date="2015-04" db="EMBL/GenBank/DDBJ databases">
        <title>Complete genome sequence of Schizopora paradoxa KUC8140, a cosmopolitan wood degrader in East Asia.</title>
        <authorList>
            <consortium name="DOE Joint Genome Institute"/>
            <person name="Min B."/>
            <person name="Park H."/>
            <person name="Jang Y."/>
            <person name="Kim J.-J."/>
            <person name="Kim K.H."/>
            <person name="Pangilinan J."/>
            <person name="Lipzen A."/>
            <person name="Riley R."/>
            <person name="Grigoriev I.V."/>
            <person name="Spatafora J.W."/>
            <person name="Choi I.-G."/>
        </authorList>
    </citation>
    <scope>NUCLEOTIDE SEQUENCE [LARGE SCALE GENOMIC DNA]</scope>
    <source>
        <strain evidence="2 3">KUC8140</strain>
    </source>
</reference>
<feature type="transmembrane region" description="Helical" evidence="1">
    <location>
        <begin position="85"/>
        <end position="103"/>
    </location>
</feature>
<protein>
    <submittedName>
        <fullName evidence="2">Uncharacterized protein</fullName>
    </submittedName>
</protein>
<accession>A0A0H2S3F4</accession>
<proteinExistence type="predicted"/>
<dbReference type="Proteomes" id="UP000053477">
    <property type="component" value="Unassembled WGS sequence"/>
</dbReference>